<proteinExistence type="predicted"/>
<dbReference type="RefSeq" id="WP_345420110.1">
    <property type="nucleotide sequence ID" value="NZ_AP031496.1"/>
</dbReference>
<dbReference type="AlphaFoldDB" id="A0AAV3U0W9"/>
<evidence type="ECO:0000313" key="1">
    <source>
        <dbReference type="EMBL" id="GAA4939457.1"/>
    </source>
</evidence>
<name>A0AAV3U0W9_9ALTE</name>
<protein>
    <submittedName>
        <fullName evidence="1">Uncharacterized protein</fullName>
    </submittedName>
</protein>
<dbReference type="EMBL" id="BAABLX010000009">
    <property type="protein sequence ID" value="GAA4939457.1"/>
    <property type="molecule type" value="Genomic_DNA"/>
</dbReference>
<gene>
    <name evidence="1" type="ORF">GCM10025791_17080</name>
</gene>
<sequence length="52" mass="6013">MNFLAQVLTSLFSYHTVQPVALSISQENQCAETDCNYADNYYGDRHCNNRCY</sequence>
<comment type="caution">
    <text evidence="1">The sequence shown here is derived from an EMBL/GenBank/DDBJ whole genome shotgun (WGS) entry which is preliminary data.</text>
</comment>
<keyword evidence="2" id="KW-1185">Reference proteome</keyword>
<accession>A0AAV3U0W9</accession>
<evidence type="ECO:0000313" key="2">
    <source>
        <dbReference type="Proteomes" id="UP001409585"/>
    </source>
</evidence>
<organism evidence="1 2">
    <name type="scientific">Halioxenophilus aromaticivorans</name>
    <dbReference type="NCBI Taxonomy" id="1306992"/>
    <lineage>
        <taxon>Bacteria</taxon>
        <taxon>Pseudomonadati</taxon>
        <taxon>Pseudomonadota</taxon>
        <taxon>Gammaproteobacteria</taxon>
        <taxon>Alteromonadales</taxon>
        <taxon>Alteromonadaceae</taxon>
        <taxon>Halioxenophilus</taxon>
    </lineage>
</organism>
<reference evidence="2" key="1">
    <citation type="journal article" date="2019" name="Int. J. Syst. Evol. Microbiol.">
        <title>The Global Catalogue of Microorganisms (GCM) 10K type strain sequencing project: providing services to taxonomists for standard genome sequencing and annotation.</title>
        <authorList>
            <consortium name="The Broad Institute Genomics Platform"/>
            <consortium name="The Broad Institute Genome Sequencing Center for Infectious Disease"/>
            <person name="Wu L."/>
            <person name="Ma J."/>
        </authorList>
    </citation>
    <scope>NUCLEOTIDE SEQUENCE [LARGE SCALE GENOMIC DNA]</scope>
    <source>
        <strain evidence="2">JCM 19134</strain>
    </source>
</reference>
<dbReference type="Proteomes" id="UP001409585">
    <property type="component" value="Unassembled WGS sequence"/>
</dbReference>